<accession>A0A6M6BLR8</accession>
<dbReference type="AlphaFoldDB" id="A0A6M6BLR8"/>
<dbReference type="SUPFAM" id="SSF55874">
    <property type="entry name" value="ATPase domain of HSP90 chaperone/DNA topoisomerase II/histidine kinase"/>
    <property type="match status" value="1"/>
</dbReference>
<keyword evidence="11" id="KW-1185">Reference proteome</keyword>
<dbReference type="InterPro" id="IPR035965">
    <property type="entry name" value="PAS-like_dom_sf"/>
</dbReference>
<dbReference type="Proteomes" id="UP000501623">
    <property type="component" value="Chromosome"/>
</dbReference>
<dbReference type="InterPro" id="IPR003594">
    <property type="entry name" value="HATPase_dom"/>
</dbReference>
<dbReference type="PANTHER" id="PTHR43304:SF1">
    <property type="entry name" value="PAC DOMAIN-CONTAINING PROTEIN"/>
    <property type="match status" value="1"/>
</dbReference>
<keyword evidence="4" id="KW-0808">Transferase</keyword>
<dbReference type="SUPFAM" id="SSF55785">
    <property type="entry name" value="PYP-like sensor domain (PAS domain)"/>
    <property type="match status" value="4"/>
</dbReference>
<dbReference type="PROSITE" id="PS50112">
    <property type="entry name" value="PAS"/>
    <property type="match status" value="1"/>
</dbReference>
<evidence type="ECO:0000256" key="6">
    <source>
        <dbReference type="SAM" id="Coils"/>
    </source>
</evidence>
<keyword evidence="3" id="KW-0597">Phosphoprotein</keyword>
<gene>
    <name evidence="10" type="ORF">HMJ29_14300</name>
</gene>
<dbReference type="EC" id="2.7.13.3" evidence="2"/>
<dbReference type="Pfam" id="PF08448">
    <property type="entry name" value="PAS_4"/>
    <property type="match status" value="3"/>
</dbReference>
<feature type="domain" description="PAC" evidence="9">
    <location>
        <begin position="520"/>
        <end position="573"/>
    </location>
</feature>
<dbReference type="PROSITE" id="PS50109">
    <property type="entry name" value="HIS_KIN"/>
    <property type="match status" value="1"/>
</dbReference>
<dbReference type="Pfam" id="PF08447">
    <property type="entry name" value="PAS_3"/>
    <property type="match status" value="1"/>
</dbReference>
<dbReference type="CDD" id="cd00082">
    <property type="entry name" value="HisKA"/>
    <property type="match status" value="1"/>
</dbReference>
<evidence type="ECO:0000256" key="3">
    <source>
        <dbReference type="ARBA" id="ARBA00022553"/>
    </source>
</evidence>
<reference evidence="10 11" key="1">
    <citation type="submission" date="2020-05" db="EMBL/GenBank/DDBJ databases">
        <title>Complete genome sequence of Hymenobacter sp. TS19 in Coasted Sand Dune.</title>
        <authorList>
            <person name="Lee J.-H."/>
            <person name="Jung J.-H."/>
            <person name="Jeong S."/>
            <person name="Zhao L."/>
            <person name="Kim M.-K."/>
            <person name="Seo H.-S."/>
            <person name="Lim S."/>
        </authorList>
    </citation>
    <scope>NUCLEOTIDE SEQUENCE [LARGE SCALE GENOMIC DNA]</scope>
    <source>
        <strain evidence="10 11">TS19</strain>
    </source>
</reference>
<dbReference type="InterPro" id="IPR036890">
    <property type="entry name" value="HATPase_C_sf"/>
</dbReference>
<dbReference type="Pfam" id="PF02518">
    <property type="entry name" value="HATPase_c"/>
    <property type="match status" value="1"/>
</dbReference>
<dbReference type="Gene3D" id="3.30.565.10">
    <property type="entry name" value="Histidine kinase-like ATPase, C-terminal domain"/>
    <property type="match status" value="1"/>
</dbReference>
<dbReference type="PRINTS" id="PR00344">
    <property type="entry name" value="BCTRLSENSOR"/>
</dbReference>
<dbReference type="InterPro" id="IPR036097">
    <property type="entry name" value="HisK_dim/P_sf"/>
</dbReference>
<evidence type="ECO:0000313" key="10">
    <source>
        <dbReference type="EMBL" id="QJX48045.1"/>
    </source>
</evidence>
<feature type="domain" description="Histidine kinase" evidence="7">
    <location>
        <begin position="718"/>
        <end position="933"/>
    </location>
</feature>
<dbReference type="SMART" id="SM00387">
    <property type="entry name" value="HATPase_c"/>
    <property type="match status" value="1"/>
</dbReference>
<feature type="domain" description="PAS" evidence="8">
    <location>
        <begin position="581"/>
        <end position="652"/>
    </location>
</feature>
<name>A0A6M6BLR8_9BACT</name>
<dbReference type="InterPro" id="IPR013655">
    <property type="entry name" value="PAS_fold_3"/>
</dbReference>
<dbReference type="SMART" id="SM00091">
    <property type="entry name" value="PAS"/>
    <property type="match status" value="4"/>
</dbReference>
<dbReference type="InterPro" id="IPR000700">
    <property type="entry name" value="PAS-assoc_C"/>
</dbReference>
<dbReference type="SUPFAM" id="SSF47384">
    <property type="entry name" value="Homodimeric domain of signal transducing histidine kinase"/>
    <property type="match status" value="1"/>
</dbReference>
<evidence type="ECO:0000256" key="1">
    <source>
        <dbReference type="ARBA" id="ARBA00000085"/>
    </source>
</evidence>
<organism evidence="10 11">
    <name type="scientific">Hymenobacter taeanensis</name>
    <dbReference type="NCBI Taxonomy" id="2735321"/>
    <lineage>
        <taxon>Bacteria</taxon>
        <taxon>Pseudomonadati</taxon>
        <taxon>Bacteroidota</taxon>
        <taxon>Cytophagia</taxon>
        <taxon>Cytophagales</taxon>
        <taxon>Hymenobacteraceae</taxon>
        <taxon>Hymenobacter</taxon>
    </lineage>
</organism>
<evidence type="ECO:0000256" key="2">
    <source>
        <dbReference type="ARBA" id="ARBA00012438"/>
    </source>
</evidence>
<dbReference type="InterPro" id="IPR052162">
    <property type="entry name" value="Sensor_kinase/Photoreceptor"/>
</dbReference>
<dbReference type="NCBIfam" id="TIGR00229">
    <property type="entry name" value="sensory_box"/>
    <property type="match status" value="1"/>
</dbReference>
<dbReference type="InterPro" id="IPR003661">
    <property type="entry name" value="HisK_dim/P_dom"/>
</dbReference>
<dbReference type="EMBL" id="CP053538">
    <property type="protein sequence ID" value="QJX48045.1"/>
    <property type="molecule type" value="Genomic_DNA"/>
</dbReference>
<keyword evidence="6" id="KW-0175">Coiled coil</keyword>
<evidence type="ECO:0000256" key="5">
    <source>
        <dbReference type="ARBA" id="ARBA00022777"/>
    </source>
</evidence>
<evidence type="ECO:0000256" key="4">
    <source>
        <dbReference type="ARBA" id="ARBA00022679"/>
    </source>
</evidence>
<feature type="domain" description="PAC" evidence="9">
    <location>
        <begin position="655"/>
        <end position="707"/>
    </location>
</feature>
<dbReference type="SMART" id="SM00086">
    <property type="entry name" value="PAC"/>
    <property type="match status" value="3"/>
</dbReference>
<evidence type="ECO:0000313" key="11">
    <source>
        <dbReference type="Proteomes" id="UP000501623"/>
    </source>
</evidence>
<dbReference type="FunFam" id="3.30.450.20:FF:000099">
    <property type="entry name" value="Sensory box sensor histidine kinase"/>
    <property type="match status" value="1"/>
</dbReference>
<evidence type="ECO:0000259" key="9">
    <source>
        <dbReference type="PROSITE" id="PS50113"/>
    </source>
</evidence>
<comment type="catalytic activity">
    <reaction evidence="1">
        <text>ATP + protein L-histidine = ADP + protein N-phospho-L-histidine.</text>
        <dbReference type="EC" id="2.7.13.3"/>
    </reaction>
</comment>
<dbReference type="Gene3D" id="1.10.287.130">
    <property type="match status" value="1"/>
</dbReference>
<dbReference type="Pfam" id="PF00512">
    <property type="entry name" value="HisKA"/>
    <property type="match status" value="1"/>
</dbReference>
<dbReference type="PROSITE" id="PS50113">
    <property type="entry name" value="PAC"/>
    <property type="match status" value="2"/>
</dbReference>
<dbReference type="Pfam" id="PF13188">
    <property type="entry name" value="PAS_8"/>
    <property type="match status" value="1"/>
</dbReference>
<dbReference type="InterPro" id="IPR005467">
    <property type="entry name" value="His_kinase_dom"/>
</dbReference>
<dbReference type="KEGG" id="hts:HMJ29_14300"/>
<dbReference type="InterPro" id="IPR000014">
    <property type="entry name" value="PAS"/>
</dbReference>
<sequence>MSLSSFLPASLFYDLLATSLTGVNAMQPVYSPAGAIVDFTIEYLNPAGQRMLGLPERPGGTLLTRFTHAVTAGIFNYYRRVYTEGISEVYEVNYQADGLDNYFQLSARRSGNWLVVSFTDTANQNRSAVEEALRASQAREKAFRTEAEHQRNALRDFVEQAPVAVAVYRGPRYRVELANATTLAIWGRTLPDVLGRPVFEVMPEAATPEVVAIFDQVYSTGNPHTAHEQLTLIDRHGRPEPVYWNFVFQPEFDPDGSVSGIRSIGTEVTEQVLSRQQVQEFNQELEARVAERTRQLAETQTEALATAERRVQDREELYQVLEQTPAAIAITRGPDHRYIYINPTSEVLFAGRQLLGHTVAEALPEASELGLLALLDQVYETGETFFGTEQPLNFTSHTAAAPDQVRYFNFTYQAYRENGAVVGVSTFAYDVTEQVVARQRERESELQIRALVEGVPFPISVCVGPEFRIQLANEAMLTAWGKGPQVFGQRFADVLPELVPQGVTAQFQQVLTSGVPLHLRNQRLEVLIHGQPQTYYYNYSLGPLRDSRGQVYGILNTAADVTDLALAQQRLEGLTGELQESEARFRTMADAAPNMVWAVYPDSSIRYINRAFLDFVGLENEQQYIATGWKSYIPEDEFEHTQATLTQAIAQGKPYTLEHRMRRHDGEYRWLLAQGAPSYLQGGELYGYVGSAIDITELKQTNEQLRRTNADLDNFIYTASHDLKAPIANIEGLLSLLSEELPPAVAADEAIAPTLMLMLESVERFKRTISHLTEVSKLQKEYAPATVAVDLAAVVEGVRRDLQPLVKETAAQLVVAVEQVPWVQFSEKNLRSVVYNLLSNALKYRHPGRPAQVELRARVQPGYTVLEVQDNGLGIHPDQLPRLFTMFQRFHTHVEGTGIGLYMVKRMVENAGGHLEVKSQPGVGTTVGVYLPY</sequence>
<dbReference type="SMART" id="SM00388">
    <property type="entry name" value="HisKA"/>
    <property type="match status" value="1"/>
</dbReference>
<dbReference type="InterPro" id="IPR013656">
    <property type="entry name" value="PAS_4"/>
</dbReference>
<feature type="coiled-coil region" evidence="6">
    <location>
        <begin position="282"/>
        <end position="324"/>
    </location>
</feature>
<evidence type="ECO:0000259" key="8">
    <source>
        <dbReference type="PROSITE" id="PS50112"/>
    </source>
</evidence>
<keyword evidence="5" id="KW-0418">Kinase</keyword>
<dbReference type="InterPro" id="IPR004358">
    <property type="entry name" value="Sig_transdc_His_kin-like_C"/>
</dbReference>
<dbReference type="InterPro" id="IPR001610">
    <property type="entry name" value="PAC"/>
</dbReference>
<dbReference type="GO" id="GO:0000155">
    <property type="term" value="F:phosphorelay sensor kinase activity"/>
    <property type="evidence" value="ECO:0007669"/>
    <property type="project" value="InterPro"/>
</dbReference>
<protein>
    <recommendedName>
        <fullName evidence="2">histidine kinase</fullName>
        <ecNumber evidence="2">2.7.13.3</ecNumber>
    </recommendedName>
</protein>
<dbReference type="CDD" id="cd00130">
    <property type="entry name" value="PAS"/>
    <property type="match status" value="2"/>
</dbReference>
<dbReference type="PANTHER" id="PTHR43304">
    <property type="entry name" value="PHYTOCHROME-LIKE PROTEIN CPH1"/>
    <property type="match status" value="1"/>
</dbReference>
<proteinExistence type="predicted"/>
<dbReference type="Gene3D" id="3.30.450.20">
    <property type="entry name" value="PAS domain"/>
    <property type="match status" value="5"/>
</dbReference>
<evidence type="ECO:0000259" key="7">
    <source>
        <dbReference type="PROSITE" id="PS50109"/>
    </source>
</evidence>
<dbReference type="RefSeq" id="WP_171592134.1">
    <property type="nucleotide sequence ID" value="NZ_CP053538.1"/>
</dbReference>